<evidence type="ECO:0000313" key="2">
    <source>
        <dbReference type="Proteomes" id="UP001321748"/>
    </source>
</evidence>
<sequence length="169" mass="18216">MKLQHKVLGLITLILSAFTIICLVMSLSACGADSGTLSHGNAEMSATEGAEVKKTAKTYFRQLYAGQGRKALEYASQDCTNDHNLADKYATFQSMARIEKKFDNKLGNTNLETIEKSIEQGSVKQGDNASSAVLVTDALVDLGFANESSSWKVDHSTAKSVIEGGFLKE</sequence>
<name>A0ABN6SF58_9BIFI</name>
<dbReference type="RefSeq" id="WP_317642176.1">
    <property type="nucleotide sequence ID" value="NZ_AP026800.1"/>
</dbReference>
<dbReference type="Proteomes" id="UP001321748">
    <property type="component" value="Chromosome"/>
</dbReference>
<accession>A0ABN6SF58</accession>
<organism evidence="1 2">
    <name type="scientific">Bombiscardovia apis</name>
    <dbReference type="NCBI Taxonomy" id="2932182"/>
    <lineage>
        <taxon>Bacteria</taxon>
        <taxon>Bacillati</taxon>
        <taxon>Actinomycetota</taxon>
        <taxon>Actinomycetes</taxon>
        <taxon>Bifidobacteriales</taxon>
        <taxon>Bifidobacteriaceae</taxon>
        <taxon>Bombiscardovia</taxon>
    </lineage>
</organism>
<protein>
    <recommendedName>
        <fullName evidence="3">Lipoprotein</fullName>
    </recommendedName>
</protein>
<dbReference type="PROSITE" id="PS51257">
    <property type="entry name" value="PROKAR_LIPOPROTEIN"/>
    <property type="match status" value="1"/>
</dbReference>
<reference evidence="1 2" key="1">
    <citation type="journal article" date="2023" name="Microbiol. Spectr.">
        <title>Symbiosis of Carpenter Bees with Uncharacterized Lactic Acid Bacteria Showing NAD Auxotrophy.</title>
        <authorList>
            <person name="Kawasaki S."/>
            <person name="Ozawa K."/>
            <person name="Mori T."/>
            <person name="Yamamoto A."/>
            <person name="Ito M."/>
            <person name="Ohkuma M."/>
            <person name="Sakamoto M."/>
            <person name="Matsutani M."/>
        </authorList>
    </citation>
    <scope>NUCLEOTIDE SEQUENCE [LARGE SCALE GENOMIC DNA]</scope>
    <source>
        <strain evidence="1 2">KimH</strain>
    </source>
</reference>
<gene>
    <name evidence="1" type="ORF">KIMH_07680</name>
</gene>
<keyword evidence="2" id="KW-1185">Reference proteome</keyword>
<evidence type="ECO:0000313" key="1">
    <source>
        <dbReference type="EMBL" id="BDR54657.1"/>
    </source>
</evidence>
<dbReference type="EMBL" id="AP026800">
    <property type="protein sequence ID" value="BDR54657.1"/>
    <property type="molecule type" value="Genomic_DNA"/>
</dbReference>
<proteinExistence type="predicted"/>
<evidence type="ECO:0008006" key="3">
    <source>
        <dbReference type="Google" id="ProtNLM"/>
    </source>
</evidence>